<protein>
    <recommendedName>
        <fullName evidence="1">Immunity protein Imm5 domain-containing protein</fullName>
    </recommendedName>
</protein>
<sequence length="364" mass="42913">MIQDQIIKLKEVVNQNSMGHLPLSYRVDLMKQIGNTLVVQKILCECCKKVYLLCEKMNGEKTPLHNILFDADKYLYKGKGNVESIFSLVEKWRNYAEQSIDSSEDMENWAIIALGYATRYDAASILAIEDYNGEDDNAFDLESWNVDFICSIAYSDSNPFLEIRNIEKRKEYWLWYLDMVLAVYENPDKPYLKIKAPGKIALPVIIPERTQTWQVFNTSKQLEQRIDTLIQEVGKQTTNWDKITIEYTIILGCKLDTFYHRQDANHEICSSRTIRDSIMDTLNDFHEKMYLQNPKEGAWMQCFITVNKDRTYNIQFNYDDIASVSDIFHRPDWLVGVFEDYPRSKEYTPQWYRDMIGKRKLYLS</sequence>
<dbReference type="Proteomes" id="UP000266644">
    <property type="component" value="Unassembled WGS sequence"/>
</dbReference>
<name>A0A396BQ37_BACFG</name>
<dbReference type="InterPro" id="IPR025675">
    <property type="entry name" value="Imm5"/>
</dbReference>
<dbReference type="InterPro" id="IPR036170">
    <property type="entry name" value="YezG-like_sf"/>
</dbReference>
<evidence type="ECO:0000313" key="2">
    <source>
        <dbReference type="EMBL" id="RHH05421.1"/>
    </source>
</evidence>
<organism evidence="2 3">
    <name type="scientific">Bacteroides fragilis</name>
    <dbReference type="NCBI Taxonomy" id="817"/>
    <lineage>
        <taxon>Bacteria</taxon>
        <taxon>Pseudomonadati</taxon>
        <taxon>Bacteroidota</taxon>
        <taxon>Bacteroidia</taxon>
        <taxon>Bacteroidales</taxon>
        <taxon>Bacteroidaceae</taxon>
        <taxon>Bacteroides</taxon>
    </lineage>
</organism>
<dbReference type="SUPFAM" id="SSF160424">
    <property type="entry name" value="BH3703-like"/>
    <property type="match status" value="1"/>
</dbReference>
<dbReference type="AlphaFoldDB" id="A0A396BQ37"/>
<feature type="domain" description="Immunity protein Imm5" evidence="1">
    <location>
        <begin position="8"/>
        <end position="181"/>
    </location>
</feature>
<comment type="caution">
    <text evidence="2">The sequence shown here is derived from an EMBL/GenBank/DDBJ whole genome shotgun (WGS) entry which is preliminary data.</text>
</comment>
<dbReference type="EMBL" id="QRJE01000055">
    <property type="protein sequence ID" value="RHH05421.1"/>
    <property type="molecule type" value="Genomic_DNA"/>
</dbReference>
<proteinExistence type="predicted"/>
<evidence type="ECO:0000313" key="3">
    <source>
        <dbReference type="Proteomes" id="UP000266644"/>
    </source>
</evidence>
<evidence type="ECO:0000259" key="1">
    <source>
        <dbReference type="Pfam" id="PF14423"/>
    </source>
</evidence>
<gene>
    <name evidence="2" type="ORF">DW228_22945</name>
</gene>
<dbReference type="RefSeq" id="WP_122330767.1">
    <property type="nucleotide sequence ID" value="NZ_JAQDYY010000053.1"/>
</dbReference>
<dbReference type="Pfam" id="PF14423">
    <property type="entry name" value="Imm5"/>
    <property type="match status" value="1"/>
</dbReference>
<accession>A0A396BQ37</accession>
<reference evidence="2 3" key="1">
    <citation type="submission" date="2018-08" db="EMBL/GenBank/DDBJ databases">
        <title>A genome reference for cultivated species of the human gut microbiota.</title>
        <authorList>
            <person name="Zou Y."/>
            <person name="Xue W."/>
            <person name="Luo G."/>
        </authorList>
    </citation>
    <scope>NUCLEOTIDE SEQUENCE [LARGE SCALE GENOMIC DNA]</scope>
    <source>
        <strain evidence="2 3">AM18-6</strain>
    </source>
</reference>